<gene>
    <name evidence="3" type="ORF">A3G31_01485</name>
</gene>
<dbReference type="AlphaFoldDB" id="A0A1F7SNV6"/>
<dbReference type="Pfam" id="PF01206">
    <property type="entry name" value="TusA"/>
    <property type="match status" value="1"/>
</dbReference>
<comment type="caution">
    <text evidence="3">The sequence shown here is derived from an EMBL/GenBank/DDBJ whole genome shotgun (WGS) entry which is preliminary data.</text>
</comment>
<dbReference type="GO" id="GO:0008168">
    <property type="term" value="F:methyltransferase activity"/>
    <property type="evidence" value="ECO:0007669"/>
    <property type="project" value="UniProtKB-KW"/>
</dbReference>
<evidence type="ECO:0000313" key="3">
    <source>
        <dbReference type="EMBL" id="OGL55465.1"/>
    </source>
</evidence>
<dbReference type="CDD" id="cd00291">
    <property type="entry name" value="SirA_YedF_YeeD"/>
    <property type="match status" value="1"/>
</dbReference>
<dbReference type="InterPro" id="IPR001455">
    <property type="entry name" value="TusA-like"/>
</dbReference>
<dbReference type="GO" id="GO:0032259">
    <property type="term" value="P:methylation"/>
    <property type="evidence" value="ECO:0007669"/>
    <property type="project" value="UniProtKB-KW"/>
</dbReference>
<dbReference type="Proteomes" id="UP000178082">
    <property type="component" value="Unassembled WGS sequence"/>
</dbReference>
<dbReference type="Gene3D" id="3.30.110.40">
    <property type="entry name" value="TusA-like domain"/>
    <property type="match status" value="1"/>
</dbReference>
<proteinExistence type="inferred from homology"/>
<organism evidence="3 4">
    <name type="scientific">Candidatus Schekmanbacteria bacterium RIFCSPLOWO2_12_FULL_38_15</name>
    <dbReference type="NCBI Taxonomy" id="1817883"/>
    <lineage>
        <taxon>Bacteria</taxon>
        <taxon>Candidatus Schekmaniibacteriota</taxon>
    </lineage>
</organism>
<dbReference type="InterPro" id="IPR036868">
    <property type="entry name" value="TusA-like_sf"/>
</dbReference>
<feature type="domain" description="UPF0033" evidence="2">
    <location>
        <begin position="9"/>
        <end position="77"/>
    </location>
</feature>
<sequence>MNEYSITATLDITRETCPMTFVKTKLKLESLQAGDILEVFLKDGEPIKNVPRSVTDEGHKVLKVEQNGDVFRLIILKQ</sequence>
<accession>A0A1F7SNV6</accession>
<keyword evidence="3" id="KW-0489">Methyltransferase</keyword>
<dbReference type="PANTHER" id="PTHR33279:SF19">
    <property type="entry name" value="SSL1707 PROTEIN"/>
    <property type="match status" value="1"/>
</dbReference>
<protein>
    <submittedName>
        <fullName evidence="3">tRNA methyltransferase</fullName>
    </submittedName>
</protein>
<comment type="similarity">
    <text evidence="1">Belongs to the sulfur carrier protein TusA family.</text>
</comment>
<name>A0A1F7SNV6_9BACT</name>
<keyword evidence="3" id="KW-0808">Transferase</keyword>
<dbReference type="STRING" id="1817883.A3G31_01485"/>
<evidence type="ECO:0000256" key="1">
    <source>
        <dbReference type="ARBA" id="ARBA00008984"/>
    </source>
</evidence>
<dbReference type="EMBL" id="MGDI01000001">
    <property type="protein sequence ID" value="OGL55465.1"/>
    <property type="molecule type" value="Genomic_DNA"/>
</dbReference>
<evidence type="ECO:0000313" key="4">
    <source>
        <dbReference type="Proteomes" id="UP000178082"/>
    </source>
</evidence>
<dbReference type="PANTHER" id="PTHR33279">
    <property type="entry name" value="SULFUR CARRIER PROTEIN YEDF-RELATED"/>
    <property type="match status" value="1"/>
</dbReference>
<reference evidence="3 4" key="1">
    <citation type="journal article" date="2016" name="Nat. Commun.">
        <title>Thousands of microbial genomes shed light on interconnected biogeochemical processes in an aquifer system.</title>
        <authorList>
            <person name="Anantharaman K."/>
            <person name="Brown C.T."/>
            <person name="Hug L.A."/>
            <person name="Sharon I."/>
            <person name="Castelle C.J."/>
            <person name="Probst A.J."/>
            <person name="Thomas B.C."/>
            <person name="Singh A."/>
            <person name="Wilkins M.J."/>
            <person name="Karaoz U."/>
            <person name="Brodie E.L."/>
            <person name="Williams K.H."/>
            <person name="Hubbard S.S."/>
            <person name="Banfield J.F."/>
        </authorList>
    </citation>
    <scope>NUCLEOTIDE SEQUENCE [LARGE SCALE GENOMIC DNA]</scope>
</reference>
<evidence type="ECO:0000259" key="2">
    <source>
        <dbReference type="Pfam" id="PF01206"/>
    </source>
</evidence>
<dbReference type="SUPFAM" id="SSF64307">
    <property type="entry name" value="SirA-like"/>
    <property type="match status" value="1"/>
</dbReference>